<dbReference type="InterPro" id="IPR055530">
    <property type="entry name" value="DUF7104"/>
</dbReference>
<dbReference type="PROSITE" id="PS50103">
    <property type="entry name" value="ZF_C3H1"/>
    <property type="match status" value="1"/>
</dbReference>
<accession>A0A225AHC3</accession>
<keyword evidence="9" id="KW-1185">Reference proteome</keyword>
<keyword evidence="5" id="KW-0862">Zinc</keyword>
<dbReference type="InterPro" id="IPR000571">
    <property type="entry name" value="Znf_CCCH"/>
</dbReference>
<dbReference type="PROSITE" id="PS50082">
    <property type="entry name" value="WD_REPEATS_2"/>
    <property type="match status" value="2"/>
</dbReference>
<dbReference type="Pfam" id="PF25542">
    <property type="entry name" value="zf-CCCH_12"/>
    <property type="match status" value="1"/>
</dbReference>
<dbReference type="RefSeq" id="XP_020118754.1">
    <property type="nucleotide sequence ID" value="XM_020268412.1"/>
</dbReference>
<evidence type="ECO:0000256" key="3">
    <source>
        <dbReference type="PROSITE-ProRule" id="PRU00023"/>
    </source>
</evidence>
<dbReference type="SUPFAM" id="SSF48403">
    <property type="entry name" value="Ankyrin repeat"/>
    <property type="match status" value="2"/>
</dbReference>
<dbReference type="PROSITE" id="PS50297">
    <property type="entry name" value="ANK_REP_REGION"/>
    <property type="match status" value="1"/>
</dbReference>
<dbReference type="Pfam" id="PF00023">
    <property type="entry name" value="Ank"/>
    <property type="match status" value="1"/>
</dbReference>
<dbReference type="Pfam" id="PF25543">
    <property type="entry name" value="zf-CCCH_tandem"/>
    <property type="match status" value="1"/>
</dbReference>
<keyword evidence="5" id="KW-0479">Metal-binding</keyword>
<dbReference type="InterPro" id="IPR036322">
    <property type="entry name" value="WD40_repeat_dom_sf"/>
</dbReference>
<dbReference type="EMBL" id="LFMY01000009">
    <property type="protein sequence ID" value="OKL58633.1"/>
    <property type="molecule type" value="Genomic_DNA"/>
</dbReference>
<dbReference type="PANTHER" id="PTHR37543">
    <property type="entry name" value="CCCH ZINC FINGER DNA BINDING PROTEIN (AFU_ORTHOLOGUE AFUA_5G12760)"/>
    <property type="match status" value="1"/>
</dbReference>
<feature type="repeat" description="WD" evidence="4">
    <location>
        <begin position="920"/>
        <end position="952"/>
    </location>
</feature>
<evidence type="ECO:0000313" key="9">
    <source>
        <dbReference type="Proteomes" id="UP000214365"/>
    </source>
</evidence>
<dbReference type="PROSITE" id="PS50088">
    <property type="entry name" value="ANK_REPEAT"/>
    <property type="match status" value="1"/>
</dbReference>
<dbReference type="PANTHER" id="PTHR37543:SF1">
    <property type="entry name" value="CCCH ZINC FINGER DNA BINDING PROTEIN (AFU_ORTHOLOGUE AFUA_5G12760)"/>
    <property type="match status" value="1"/>
</dbReference>
<dbReference type="GO" id="GO:0008270">
    <property type="term" value="F:zinc ion binding"/>
    <property type="evidence" value="ECO:0007669"/>
    <property type="project" value="UniProtKB-KW"/>
</dbReference>
<dbReference type="STRING" id="1441469.A0A225AHC3"/>
<protein>
    <recommendedName>
        <fullName evidence="7">C3H1-type domain-containing protein</fullName>
    </recommendedName>
</protein>
<dbReference type="Pfam" id="PF25540">
    <property type="entry name" value="DUF7923"/>
    <property type="match status" value="1"/>
</dbReference>
<evidence type="ECO:0000313" key="8">
    <source>
        <dbReference type="EMBL" id="OKL58633.1"/>
    </source>
</evidence>
<organism evidence="8 9">
    <name type="scientific">Talaromyces atroroseus</name>
    <dbReference type="NCBI Taxonomy" id="1441469"/>
    <lineage>
        <taxon>Eukaryota</taxon>
        <taxon>Fungi</taxon>
        <taxon>Dikarya</taxon>
        <taxon>Ascomycota</taxon>
        <taxon>Pezizomycotina</taxon>
        <taxon>Eurotiomycetes</taxon>
        <taxon>Eurotiomycetidae</taxon>
        <taxon>Eurotiales</taxon>
        <taxon>Trichocomaceae</taxon>
        <taxon>Talaromyces</taxon>
        <taxon>Talaromyces sect. Trachyspermi</taxon>
    </lineage>
</organism>
<dbReference type="InterPro" id="IPR002110">
    <property type="entry name" value="Ankyrin_rpt"/>
</dbReference>
<keyword evidence="2" id="KW-0677">Repeat</keyword>
<name>A0A225AHC3_TALAT</name>
<dbReference type="Pfam" id="PF00400">
    <property type="entry name" value="WD40"/>
    <property type="match status" value="2"/>
</dbReference>
<keyword evidence="5" id="KW-0863">Zinc-finger</keyword>
<feature type="repeat" description="ANK" evidence="3">
    <location>
        <begin position="456"/>
        <end position="488"/>
    </location>
</feature>
<dbReference type="InterPro" id="IPR001680">
    <property type="entry name" value="WD40_rpt"/>
</dbReference>
<gene>
    <name evidence="8" type="ORF">UA08_06123</name>
</gene>
<dbReference type="InterPro" id="IPR019775">
    <property type="entry name" value="WD40_repeat_CS"/>
</dbReference>
<proteinExistence type="predicted"/>
<sequence length="1477" mass="167254">MAITLVEELSKTPSFASGQKLLAYFFCESSSGNRTTVTGVLRGILYHLVIQRPELLRFILPKYNDRKATLFSSFDSLWGVLMDIVNDPATGTKYIIIDALDECDTESQKTLLKQFRQSFRDSTSGYSAPHVRILVTSRPYQEIREDLEQFNNKDLGSFDKSKRDVELFISERVAQFRARKKYTKKIADEVTRILKEKAGGTFLWIGIACDELDEKQSKDAIRYLQGLPSGLYSLYQRLLDRCVQSNPDEAKIKRLLSVIAVSRHPLSVSELSLVCELYIDEEEEERLIFTRDEIHSCRLLVVIQDDQVQLLHKSTKDFLHRHFISETKAHAMLAYRCVDRLIQYADANLKVNYGDVMKDSFLRYSVFFWMEHVRLAMTDFAVVPSQVDFFSVNSKGMESWLELYRRSSRKPVPQEGTIFHVAAAWNILPLIHHAIPMKGHDRQTKIYHDNVFKDKSGRTPLEIAAFFGHTDILSALLERLNENAVINEEVVIAAAQSRGSKEPMKLLLEQRGDQIPITEEVVKAAVSNSAHGKDIITFLLEQRGDQILVTEDMIKAAVSNAICGKEIMMFLFEQRGDQIPITEEVVKAAVRTKEDGPSVVNNNRDIEIIAFLIEQRGDQILITEEIVKDALRNPGAMAVLLEKRGDQIFITEKLFKAVLRTSGFMGVPPEQRGDLIPTIEETEETWTWYASEGIEIMEMLLGRGFIDNFITPDLVKLAIRFCPVELVKLLLHKLGKYFSITTEVMVAATRNEWHNEEMLALLLAHQLDPNFVIEDVLEEATYHKHNALHMMALLLDQANGQIAIAEQLVVAIATNGWESRNQLMLLLLTERYNYDLVLVTPAKVVELGARFFNAEVMTLLLDRLGGRVIITENLLMAVEQNKNGGDELKKILVSLTDQRREHNNNLSVTFLPSFYVSHVLHDHSDEVWVSEFSHSGNQLATGSMDGSIIIYDTLSFTIIHLLCAHGEHKPNEWVIAISWSPDDKKLVSCYWNGTIRMWNVITGDLEFHCYHRKATAAIFSIDGKTFISSSENRSQLHQWSDSGELLYSWPEDFPAVAWSLTPDGTQLITGDYSRRRIHVYDFQNHEKKLSLEFRERLTCVTHFGAAQGPLPWYISTPLSTSSNKTKEEVEDQKRLVASHREDNKTHMHMLKILQCKQFHEKFIQHGQNGGYEAARLLIKAAEDHIENLGTQVPPNIPYKIRVYANVEGLTKAYRDASILHGNENLTTFLQAFNKANILCDFVDAGNGKECADVKLKAHFEQDIVDVHCVRVVFCASADNGWARVLGPHRGSKPPFAREMEELAADFETTSFESVFMSHKLKSRRVSFSGTSTYITPPRTPTPDYASAAKKSPPIQSSPLVLSPTTPNGGQRVDSLVHYSSRENVEELKRQKLCNQFHLLGSCTFNDCTHKHGPALSSQKTVDLTYIARSSVCPIGIFCDNVRCTAGHNCSNMKCSGVNCRFPANMHGVDTAIVDPPS</sequence>
<evidence type="ECO:0000256" key="1">
    <source>
        <dbReference type="ARBA" id="ARBA00022574"/>
    </source>
</evidence>
<feature type="region of interest" description="Disordered" evidence="6">
    <location>
        <begin position="1338"/>
        <end position="1366"/>
    </location>
</feature>
<dbReference type="GO" id="GO:0010468">
    <property type="term" value="P:regulation of gene expression"/>
    <property type="evidence" value="ECO:0007669"/>
    <property type="project" value="UniProtKB-ARBA"/>
</dbReference>
<evidence type="ECO:0000259" key="7">
    <source>
        <dbReference type="PROSITE" id="PS50103"/>
    </source>
</evidence>
<comment type="caution">
    <text evidence="8">The sequence shown here is derived from an EMBL/GenBank/DDBJ whole genome shotgun (WGS) entry which is preliminary data.</text>
</comment>
<reference evidence="8 9" key="1">
    <citation type="submission" date="2015-06" db="EMBL/GenBank/DDBJ databases">
        <title>Talaromyces atroroseus IBT 11181 draft genome.</title>
        <authorList>
            <person name="Rasmussen K.B."/>
            <person name="Rasmussen S."/>
            <person name="Petersen B."/>
            <person name="Sicheritz-Ponten T."/>
            <person name="Mortensen U.H."/>
            <person name="Thrane U."/>
        </authorList>
    </citation>
    <scope>NUCLEOTIDE SEQUENCE [LARGE SCALE GENOMIC DNA]</scope>
    <source>
        <strain evidence="8 9">IBT 11181</strain>
    </source>
</reference>
<dbReference type="Pfam" id="PF23397">
    <property type="entry name" value="DUF7104"/>
    <property type="match status" value="8"/>
</dbReference>
<evidence type="ECO:0000256" key="4">
    <source>
        <dbReference type="PROSITE-ProRule" id="PRU00221"/>
    </source>
</evidence>
<feature type="domain" description="C3H1-type" evidence="7">
    <location>
        <begin position="1387"/>
        <end position="1414"/>
    </location>
</feature>
<dbReference type="Proteomes" id="UP000214365">
    <property type="component" value="Unassembled WGS sequence"/>
</dbReference>
<dbReference type="PROSITE" id="PS50294">
    <property type="entry name" value="WD_REPEATS_REGION"/>
    <property type="match status" value="1"/>
</dbReference>
<dbReference type="PROSITE" id="PS00678">
    <property type="entry name" value="WD_REPEATS_1"/>
    <property type="match status" value="1"/>
</dbReference>
<dbReference type="InterPro" id="IPR015943">
    <property type="entry name" value="WD40/YVTN_repeat-like_dom_sf"/>
</dbReference>
<dbReference type="InterPro" id="IPR057683">
    <property type="entry name" value="DUF7923"/>
</dbReference>
<feature type="compositionally biased region" description="Polar residues" evidence="6">
    <location>
        <begin position="1353"/>
        <end position="1366"/>
    </location>
</feature>
<dbReference type="InterPro" id="IPR056884">
    <property type="entry name" value="NPHP3-like_N"/>
</dbReference>
<dbReference type="Gene3D" id="2.130.10.10">
    <property type="entry name" value="YVTN repeat-like/Quinoprotein amine dehydrogenase"/>
    <property type="match status" value="1"/>
</dbReference>
<dbReference type="SUPFAM" id="SSF50978">
    <property type="entry name" value="WD40 repeat-like"/>
    <property type="match status" value="1"/>
</dbReference>
<keyword evidence="1 4" id="KW-0853">WD repeat</keyword>
<dbReference type="SMART" id="SM00320">
    <property type="entry name" value="WD40"/>
    <property type="match status" value="4"/>
</dbReference>
<dbReference type="InterPro" id="IPR057654">
    <property type="entry name" value="Znf-CCCH_tandem"/>
</dbReference>
<feature type="zinc finger region" description="C3H1-type" evidence="5">
    <location>
        <begin position="1387"/>
        <end position="1414"/>
    </location>
</feature>
<evidence type="ECO:0000256" key="6">
    <source>
        <dbReference type="SAM" id="MobiDB-lite"/>
    </source>
</evidence>
<keyword evidence="3" id="KW-0040">ANK repeat</keyword>
<dbReference type="OrthoDB" id="2270193at2759"/>
<evidence type="ECO:0000256" key="2">
    <source>
        <dbReference type="ARBA" id="ARBA00022737"/>
    </source>
</evidence>
<evidence type="ECO:0000256" key="5">
    <source>
        <dbReference type="PROSITE-ProRule" id="PRU00723"/>
    </source>
</evidence>
<feature type="repeat" description="WD" evidence="4">
    <location>
        <begin position="974"/>
        <end position="1008"/>
    </location>
</feature>
<dbReference type="Pfam" id="PF24883">
    <property type="entry name" value="NPHP3_N"/>
    <property type="match status" value="1"/>
</dbReference>
<dbReference type="InterPro" id="IPR036770">
    <property type="entry name" value="Ankyrin_rpt-contain_sf"/>
</dbReference>
<dbReference type="Gene3D" id="1.20.5.340">
    <property type="match status" value="2"/>
</dbReference>
<dbReference type="GeneID" id="31005879"/>